<feature type="transmembrane region" description="Helical" evidence="1">
    <location>
        <begin position="20"/>
        <end position="39"/>
    </location>
</feature>
<proteinExistence type="predicted"/>
<evidence type="ECO:0000256" key="1">
    <source>
        <dbReference type="SAM" id="Phobius"/>
    </source>
</evidence>
<keyword evidence="1" id="KW-0472">Membrane</keyword>
<name>A0A7X0C0E1_9ACTN</name>
<comment type="caution">
    <text evidence="2">The sequence shown here is derived from an EMBL/GenBank/DDBJ whole genome shotgun (WGS) entry which is preliminary data.</text>
</comment>
<evidence type="ECO:0000313" key="2">
    <source>
        <dbReference type="EMBL" id="MBB6344816.1"/>
    </source>
</evidence>
<gene>
    <name evidence="2" type="ORF">FHU36_001325</name>
</gene>
<reference evidence="2 3" key="1">
    <citation type="submission" date="2020-08" db="EMBL/GenBank/DDBJ databases">
        <title>Sequencing the genomes of 1000 actinobacteria strains.</title>
        <authorList>
            <person name="Klenk H.-P."/>
        </authorList>
    </citation>
    <scope>NUCLEOTIDE SEQUENCE [LARGE SCALE GENOMIC DNA]</scope>
    <source>
        <strain evidence="2 3">DSM 45913</strain>
    </source>
</reference>
<dbReference type="Proteomes" id="UP000583800">
    <property type="component" value="Unassembled WGS sequence"/>
</dbReference>
<dbReference type="RefSeq" id="WP_246501972.1">
    <property type="nucleotide sequence ID" value="NZ_JACHJB010000001.1"/>
</dbReference>
<protein>
    <submittedName>
        <fullName evidence="2">Uncharacterized protein</fullName>
    </submittedName>
</protein>
<organism evidence="2 3">
    <name type="scientific">Nonomuraea muscovyensis</name>
    <dbReference type="NCBI Taxonomy" id="1124761"/>
    <lineage>
        <taxon>Bacteria</taxon>
        <taxon>Bacillati</taxon>
        <taxon>Actinomycetota</taxon>
        <taxon>Actinomycetes</taxon>
        <taxon>Streptosporangiales</taxon>
        <taxon>Streptosporangiaceae</taxon>
        <taxon>Nonomuraea</taxon>
    </lineage>
</organism>
<evidence type="ECO:0000313" key="3">
    <source>
        <dbReference type="Proteomes" id="UP000583800"/>
    </source>
</evidence>
<dbReference type="AlphaFoldDB" id="A0A7X0C0E1"/>
<accession>A0A7X0C0E1</accession>
<keyword evidence="1" id="KW-0812">Transmembrane</keyword>
<dbReference type="EMBL" id="JACHJB010000001">
    <property type="protein sequence ID" value="MBB6344816.1"/>
    <property type="molecule type" value="Genomic_DNA"/>
</dbReference>
<sequence length="49" mass="5308">MGVFGLMWLGVVMYADGATPLWLRVGEAVFGVFLTGWAVRKTAVMFGKA</sequence>
<keyword evidence="1" id="KW-1133">Transmembrane helix</keyword>
<keyword evidence="3" id="KW-1185">Reference proteome</keyword>